<keyword evidence="5" id="KW-0965">Cell junction</keyword>
<keyword evidence="8" id="KW-1185">Reference proteome</keyword>
<dbReference type="GO" id="GO:0016020">
    <property type="term" value="C:membrane"/>
    <property type="evidence" value="ECO:0007669"/>
    <property type="project" value="TreeGrafter"/>
</dbReference>
<sequence>TFEGLRERVTADQLLSSEIINKDLFHKLKEGETSAKEVVSMDTVKKYLQGTGSIAGLLLPDSQEKISIYQAKRKGLLRPGTSLILLEAQAATGFIIDPAANKRYSVDEALRANVIGPDVYDKLLAAEKSVTGYRDPYSGDKISLFQAMQKDLIVRDHGIRLLEAQIATGGIIDPVHSHRIPVEVAYRRGYFDKKMNLILSDPSDDTKGFFDPNTQENLTYLQLKEKCITEPSTGLCLLPLNSRKRQFIDESTRRAFRSSWLPVRFGRLRGEREKGVSLWELIHSGYFAEEQRSDFVERFRSEELSLQQLVALVLRLVGEMEMKARTQISLEGLRGSVPAVWLLDTGIITEKTFEELAQGVRTPEEVAAMESVKRYLQGTGSIAGVFIEASKKKMSFYDAMKNNLLLPGAALRLLEAQAATGYLTDPATKRRLSVRDAVKVAVVGEELTEKLLLAERAVTGYKDPYTGSSISLCQALRKELIPLGDAVPLLEAQLATGGIIDPVRHHHLPLQAACRYGFYDEELNQTLSQLNDTTRVFVDPNTKENVTYQQLKDRCIQEPESGLWLLPLSEDATFCVDDQTMEVLKSVTVCVNIGRFKGQTVSVWDLLNSEYLSDGKRRELVQKYKDENAQALQEIVTIVTMIIKETEAQGKKFAFKGLRKKVSASDLFQSQLIDKKTLDELNQGKKTVKEVTEMDSVRRYLEGSNFIAGVLKQPSNEKMSIYQALQKNLLTEQCALGLLEAQAATGYIIDPEKNQKLSVEEALAAGLIGGEVFEKLLCAERAVTGYTDPYTKAPMSLFEAMNQGLIVKSHGIRLLEAQIATGGIIDPVHSHRVPVEVAYRRGYFNEEMNQILSDPSDDTKGFFDPNTQENLTYMQLLERCVQDPETGLYMLQVVQKGGEYFYIDEATKQVLRSKPLEVKVGKFKDQTVSVWEVLCSHYISEQRRKELVLQYKCKTLALGDLIALITKIIEDTEQSAEALKVPGLRGNVSVSELFDSEIIDKKTLDQLRDGSLTLASLTKRDNVKRYLEGTGCIAGVLLPSRKEKMSIYQALQKNLLTEQCALGLLEAQAATGFIIDPMKNKRLSVEEAVSSGLVGKELHKKLLSAEKAVTGYTDPQTGKSISLYQAVMQKVMVREHGIRLLEAQIATGGIIDPVHSHRVPVEVAYRRGCLDEETFLLLSDPDHGVKGFIDPNTREKISYSQLLQRCSTDADTGLHLLQVMQKEDDYFHIDERTKSALDVWFQGIRQQITASELLSAEIITEETMEKLNKGTETVQEIAQTDKVKRYLEGTGTIAGVLVPSKAEPGKMEKMSIYQAMWKGILRQGTALVLLEAQAATGFVVDPLKNKKLSVDEAVSSGLVGSELQKKLLSAEKAVTGYTHPYTGQKISLFQA</sequence>
<protein>
    <submittedName>
        <fullName evidence="7">EPIPL protein</fullName>
    </submittedName>
</protein>
<dbReference type="GO" id="GO:1990254">
    <property type="term" value="F:keratin filament binding"/>
    <property type="evidence" value="ECO:0007669"/>
    <property type="project" value="TreeGrafter"/>
</dbReference>
<evidence type="ECO:0000313" key="8">
    <source>
        <dbReference type="Proteomes" id="UP000654395"/>
    </source>
</evidence>
<dbReference type="GO" id="GO:0042060">
    <property type="term" value="P:wound healing"/>
    <property type="evidence" value="ECO:0007669"/>
    <property type="project" value="TreeGrafter"/>
</dbReference>
<reference evidence="7" key="1">
    <citation type="submission" date="2020-02" db="EMBL/GenBank/DDBJ databases">
        <title>Bird 10,000 Genomes (B10K) Project - Family phase.</title>
        <authorList>
            <person name="Zhang G."/>
        </authorList>
    </citation>
    <scope>NUCLEOTIDE SEQUENCE</scope>
    <source>
        <strain evidence="7">B10K-DU-030-59</strain>
    </source>
</reference>
<comment type="subcellular location">
    <subcellularLocation>
        <location evidence="1">Cell junction</location>
    </subcellularLocation>
</comment>
<dbReference type="GO" id="GO:0005737">
    <property type="term" value="C:cytoplasm"/>
    <property type="evidence" value="ECO:0007669"/>
    <property type="project" value="TreeGrafter"/>
</dbReference>
<dbReference type="GO" id="GO:0005198">
    <property type="term" value="F:structural molecule activity"/>
    <property type="evidence" value="ECO:0007669"/>
    <property type="project" value="TreeGrafter"/>
</dbReference>
<feature type="non-terminal residue" evidence="7">
    <location>
        <position position="1391"/>
    </location>
</feature>
<evidence type="ECO:0000256" key="4">
    <source>
        <dbReference type="ARBA" id="ARBA00022737"/>
    </source>
</evidence>
<evidence type="ECO:0000256" key="1">
    <source>
        <dbReference type="ARBA" id="ARBA00004282"/>
    </source>
</evidence>
<dbReference type="InterPro" id="IPR001101">
    <property type="entry name" value="Plectin_repeat"/>
</dbReference>
<dbReference type="InterPro" id="IPR035915">
    <property type="entry name" value="Plakin_repeat_sf"/>
</dbReference>
<evidence type="ECO:0000256" key="5">
    <source>
        <dbReference type="ARBA" id="ARBA00022949"/>
    </source>
</evidence>
<proteinExistence type="inferred from homology"/>
<keyword evidence="6" id="KW-0175">Coiled coil</keyword>
<dbReference type="SMART" id="SM00250">
    <property type="entry name" value="PLEC"/>
    <property type="match status" value="23"/>
</dbReference>
<dbReference type="GO" id="GO:0042995">
    <property type="term" value="C:cell projection"/>
    <property type="evidence" value="ECO:0007669"/>
    <property type="project" value="UniProtKB-SubCell"/>
</dbReference>
<dbReference type="EMBL" id="WBNH01011724">
    <property type="protein sequence ID" value="NXX85994.1"/>
    <property type="molecule type" value="Genomic_DNA"/>
</dbReference>
<dbReference type="FunFam" id="3.90.1290.10:FF:000001">
    <property type="entry name" value="Plectin a"/>
    <property type="match status" value="5"/>
</dbReference>
<dbReference type="Pfam" id="PF00681">
    <property type="entry name" value="Plectin"/>
    <property type="match status" value="11"/>
</dbReference>
<dbReference type="GO" id="GO:0045095">
    <property type="term" value="C:keratin filament"/>
    <property type="evidence" value="ECO:0007669"/>
    <property type="project" value="TreeGrafter"/>
</dbReference>
<dbReference type="Gene3D" id="3.90.1290.10">
    <property type="entry name" value="Plakin repeat"/>
    <property type="match status" value="5"/>
</dbReference>
<keyword evidence="4" id="KW-0677">Repeat</keyword>
<dbReference type="SUPFAM" id="SSF75399">
    <property type="entry name" value="Plakin repeat"/>
    <property type="match status" value="5"/>
</dbReference>
<evidence type="ECO:0000256" key="6">
    <source>
        <dbReference type="ARBA" id="ARBA00023054"/>
    </source>
</evidence>
<dbReference type="GO" id="GO:0045110">
    <property type="term" value="P:intermediate filament bundle assembly"/>
    <property type="evidence" value="ECO:0007669"/>
    <property type="project" value="TreeGrafter"/>
</dbReference>
<dbReference type="PANTHER" id="PTHR23169">
    <property type="entry name" value="ENVOPLAKIN"/>
    <property type="match status" value="1"/>
</dbReference>
<dbReference type="Proteomes" id="UP000654395">
    <property type="component" value="Unassembled WGS sequence"/>
</dbReference>
<dbReference type="GO" id="GO:0070161">
    <property type="term" value="C:anchoring junction"/>
    <property type="evidence" value="ECO:0007669"/>
    <property type="project" value="UniProtKB-SubCell"/>
</dbReference>
<organism evidence="7 8">
    <name type="scientific">Urocolius indicus</name>
    <name type="common">Red-faced mousebird</name>
    <name type="synonym">Colius indicus</name>
    <dbReference type="NCBI Taxonomy" id="458196"/>
    <lineage>
        <taxon>Eukaryota</taxon>
        <taxon>Metazoa</taxon>
        <taxon>Chordata</taxon>
        <taxon>Craniata</taxon>
        <taxon>Vertebrata</taxon>
        <taxon>Euteleostomi</taxon>
        <taxon>Archelosauria</taxon>
        <taxon>Archosauria</taxon>
        <taxon>Dinosauria</taxon>
        <taxon>Saurischia</taxon>
        <taxon>Theropoda</taxon>
        <taxon>Coelurosauria</taxon>
        <taxon>Aves</taxon>
        <taxon>Neognathae</taxon>
        <taxon>Neoaves</taxon>
        <taxon>Telluraves</taxon>
        <taxon>Coraciimorphae</taxon>
        <taxon>Coliiformes</taxon>
        <taxon>Coliidae</taxon>
        <taxon>Urocolius</taxon>
    </lineage>
</organism>
<accession>A0A852LAP1</accession>
<feature type="non-terminal residue" evidence="7">
    <location>
        <position position="1"/>
    </location>
</feature>
<evidence type="ECO:0000256" key="2">
    <source>
        <dbReference type="ARBA" id="ARBA00009109"/>
    </source>
</evidence>
<dbReference type="PANTHER" id="PTHR23169:SF21">
    <property type="entry name" value="EPIPLAKIN"/>
    <property type="match status" value="1"/>
</dbReference>
<evidence type="ECO:0000313" key="7">
    <source>
        <dbReference type="EMBL" id="NXX85994.1"/>
    </source>
</evidence>
<name>A0A852LAP1_UROIN</name>
<comment type="caution">
    <text evidence="7">The sequence shown here is derived from an EMBL/GenBank/DDBJ whole genome shotgun (WGS) entry which is preliminary data.</text>
</comment>
<dbReference type="InterPro" id="IPR043197">
    <property type="entry name" value="Plakin"/>
</dbReference>
<dbReference type="OrthoDB" id="8919664at2759"/>
<keyword evidence="3" id="KW-0597">Phosphoprotein</keyword>
<comment type="similarity">
    <text evidence="2">Belongs to the plakin or cytolinker family.</text>
</comment>
<evidence type="ECO:0000256" key="3">
    <source>
        <dbReference type="ARBA" id="ARBA00022553"/>
    </source>
</evidence>
<gene>
    <name evidence="7" type="primary">Eppk1_1</name>
    <name evidence="7" type="ORF">UROIND_R13884</name>
</gene>